<protein>
    <submittedName>
        <fullName evidence="1">Uncharacterized protein</fullName>
    </submittedName>
</protein>
<reference evidence="1" key="1">
    <citation type="submission" date="2019-01" db="EMBL/GenBank/DDBJ databases">
        <title>Draft genome sequences of three monokaryotic isolates of the white-rot basidiomycete fungus Dichomitus squalens.</title>
        <authorList>
            <consortium name="DOE Joint Genome Institute"/>
            <person name="Lopez S.C."/>
            <person name="Andreopoulos B."/>
            <person name="Pangilinan J."/>
            <person name="Lipzen A."/>
            <person name="Riley R."/>
            <person name="Ahrendt S."/>
            <person name="Ng V."/>
            <person name="Barry K."/>
            <person name="Daum C."/>
            <person name="Grigoriev I.V."/>
            <person name="Hilden K.S."/>
            <person name="Makela M.R."/>
            <person name="de Vries R.P."/>
        </authorList>
    </citation>
    <scope>NUCLEOTIDE SEQUENCE [LARGE SCALE GENOMIC DNA]</scope>
    <source>
        <strain evidence="1">OM18370.1</strain>
    </source>
</reference>
<dbReference type="EMBL" id="ML143475">
    <property type="protein sequence ID" value="TBU24652.1"/>
    <property type="molecule type" value="Genomic_DNA"/>
</dbReference>
<dbReference type="AlphaFoldDB" id="A0A4Q9MF03"/>
<evidence type="ECO:0000313" key="1">
    <source>
        <dbReference type="EMBL" id="TBU24652.1"/>
    </source>
</evidence>
<sequence length="104" mass="11710">MGWETGRADRWRSVIAVVALHFGKYATCVTNISCLLRSPNPTSYCCVGEIADLRSRSTLSRWRLAQSTYLAYFLLNSFACSSVGLPYNEASQYYVELTCHVQDV</sequence>
<proteinExistence type="predicted"/>
<accession>A0A4Q9MF03</accession>
<gene>
    <name evidence="1" type="ORF">BD311DRAFT_553083</name>
</gene>
<organism evidence="1">
    <name type="scientific">Dichomitus squalens</name>
    <dbReference type="NCBI Taxonomy" id="114155"/>
    <lineage>
        <taxon>Eukaryota</taxon>
        <taxon>Fungi</taxon>
        <taxon>Dikarya</taxon>
        <taxon>Basidiomycota</taxon>
        <taxon>Agaricomycotina</taxon>
        <taxon>Agaricomycetes</taxon>
        <taxon>Polyporales</taxon>
        <taxon>Polyporaceae</taxon>
        <taxon>Dichomitus</taxon>
    </lineage>
</organism>
<dbReference type="Proteomes" id="UP000292957">
    <property type="component" value="Unassembled WGS sequence"/>
</dbReference>
<name>A0A4Q9MF03_9APHY</name>